<proteinExistence type="predicted"/>
<gene>
    <name evidence="2" type="ORF">PLEPLA_LOCUS14167</name>
</gene>
<comment type="caution">
    <text evidence="2">The sequence shown here is derived from an EMBL/GenBank/DDBJ whole genome shotgun (WGS) entry which is preliminary data.</text>
</comment>
<dbReference type="Proteomes" id="UP001153269">
    <property type="component" value="Unassembled WGS sequence"/>
</dbReference>
<reference evidence="2" key="1">
    <citation type="submission" date="2020-03" db="EMBL/GenBank/DDBJ databases">
        <authorList>
            <person name="Weist P."/>
        </authorList>
    </citation>
    <scope>NUCLEOTIDE SEQUENCE</scope>
</reference>
<feature type="compositionally biased region" description="Low complexity" evidence="1">
    <location>
        <begin position="14"/>
        <end position="26"/>
    </location>
</feature>
<accession>A0A9N7U8R9</accession>
<dbReference type="AlphaFoldDB" id="A0A9N7U8R9"/>
<evidence type="ECO:0000313" key="2">
    <source>
        <dbReference type="EMBL" id="CAB1426232.1"/>
    </source>
</evidence>
<organism evidence="2 3">
    <name type="scientific">Pleuronectes platessa</name>
    <name type="common">European plaice</name>
    <dbReference type="NCBI Taxonomy" id="8262"/>
    <lineage>
        <taxon>Eukaryota</taxon>
        <taxon>Metazoa</taxon>
        <taxon>Chordata</taxon>
        <taxon>Craniata</taxon>
        <taxon>Vertebrata</taxon>
        <taxon>Euteleostomi</taxon>
        <taxon>Actinopterygii</taxon>
        <taxon>Neopterygii</taxon>
        <taxon>Teleostei</taxon>
        <taxon>Neoteleostei</taxon>
        <taxon>Acanthomorphata</taxon>
        <taxon>Carangaria</taxon>
        <taxon>Pleuronectiformes</taxon>
        <taxon>Pleuronectoidei</taxon>
        <taxon>Pleuronectidae</taxon>
        <taxon>Pleuronectes</taxon>
    </lineage>
</organism>
<evidence type="ECO:0000313" key="3">
    <source>
        <dbReference type="Proteomes" id="UP001153269"/>
    </source>
</evidence>
<sequence length="162" mass="18167">MVLTSGQRAPCMPRPRAQRPAGPPFRYRSSGSSGNGHREARVYRQKHRPERDNNDYPASSPRMELDALRDLHHLLSVTVPLPGRGSALPPMPPRGFQEVNHLAASRRSFLLFGGQPRVKMREAWLFKSWADSRTHEQLVPQGPLILGSPSVTSKWSSVLFPV</sequence>
<feature type="region of interest" description="Disordered" evidence="1">
    <location>
        <begin position="1"/>
        <end position="61"/>
    </location>
</feature>
<evidence type="ECO:0000256" key="1">
    <source>
        <dbReference type="SAM" id="MobiDB-lite"/>
    </source>
</evidence>
<dbReference type="EMBL" id="CADEAL010000869">
    <property type="protein sequence ID" value="CAB1426232.1"/>
    <property type="molecule type" value="Genomic_DNA"/>
</dbReference>
<name>A0A9N7U8R9_PLEPL</name>
<protein>
    <submittedName>
        <fullName evidence="2">Uncharacterized protein</fullName>
    </submittedName>
</protein>
<keyword evidence="3" id="KW-1185">Reference proteome</keyword>